<reference evidence="1" key="1">
    <citation type="submission" date="2018-05" db="EMBL/GenBank/DDBJ databases">
        <authorList>
            <person name="Lanie J.A."/>
            <person name="Ng W.-L."/>
            <person name="Kazmierczak K.M."/>
            <person name="Andrzejewski T.M."/>
            <person name="Davidsen T.M."/>
            <person name="Wayne K.J."/>
            <person name="Tettelin H."/>
            <person name="Glass J.I."/>
            <person name="Rusch D."/>
            <person name="Podicherti R."/>
            <person name="Tsui H.-C.T."/>
            <person name="Winkler M.E."/>
        </authorList>
    </citation>
    <scope>NUCLEOTIDE SEQUENCE</scope>
</reference>
<evidence type="ECO:0008006" key="2">
    <source>
        <dbReference type="Google" id="ProtNLM"/>
    </source>
</evidence>
<dbReference type="EMBL" id="UINC01187693">
    <property type="protein sequence ID" value="SVE00549.1"/>
    <property type="molecule type" value="Genomic_DNA"/>
</dbReference>
<protein>
    <recommendedName>
        <fullName evidence="2">Thiol-disulfide oxidoreductase DCC</fullName>
    </recommendedName>
</protein>
<gene>
    <name evidence="1" type="ORF">METZ01_LOCUS453403</name>
</gene>
<dbReference type="PANTHER" id="PTHR33639:SF2">
    <property type="entry name" value="DUF393 DOMAIN-CONTAINING PROTEIN"/>
    <property type="match status" value="1"/>
</dbReference>
<sequence>MKPIVKKKSVLLYDGLCGFCDRLVGFLLRRDRRQIFHFAPLGGVFASNLLNRHPHLKTVDSLVLVENSGLEHEVVWVRSEAVRRISRDLGGMWRIADLLLSIVPKWLQDSGYDIFARNRYRWFGRYDACRVPNSSALDRFLE</sequence>
<evidence type="ECO:0000313" key="1">
    <source>
        <dbReference type="EMBL" id="SVE00549.1"/>
    </source>
</evidence>
<dbReference type="InterPro" id="IPR007263">
    <property type="entry name" value="DCC1-like"/>
</dbReference>
<accession>A0A382ZZ06</accession>
<dbReference type="InterPro" id="IPR052927">
    <property type="entry name" value="DCC_oxidoreductase"/>
</dbReference>
<organism evidence="1">
    <name type="scientific">marine metagenome</name>
    <dbReference type="NCBI Taxonomy" id="408172"/>
    <lineage>
        <taxon>unclassified sequences</taxon>
        <taxon>metagenomes</taxon>
        <taxon>ecological metagenomes</taxon>
    </lineage>
</organism>
<dbReference type="Pfam" id="PF04134">
    <property type="entry name" value="DCC1-like"/>
    <property type="match status" value="1"/>
</dbReference>
<proteinExistence type="predicted"/>
<dbReference type="GO" id="GO:0015035">
    <property type="term" value="F:protein-disulfide reductase activity"/>
    <property type="evidence" value="ECO:0007669"/>
    <property type="project" value="InterPro"/>
</dbReference>
<dbReference type="PANTHER" id="PTHR33639">
    <property type="entry name" value="THIOL-DISULFIDE OXIDOREDUCTASE DCC"/>
    <property type="match status" value="1"/>
</dbReference>
<dbReference type="AlphaFoldDB" id="A0A382ZZ06"/>
<name>A0A382ZZ06_9ZZZZ</name>